<organism evidence="1 2">
    <name type="scientific">Lepidopterella palustris CBS 459.81</name>
    <dbReference type="NCBI Taxonomy" id="1314670"/>
    <lineage>
        <taxon>Eukaryota</taxon>
        <taxon>Fungi</taxon>
        <taxon>Dikarya</taxon>
        <taxon>Ascomycota</taxon>
        <taxon>Pezizomycotina</taxon>
        <taxon>Dothideomycetes</taxon>
        <taxon>Pleosporomycetidae</taxon>
        <taxon>Mytilinidiales</taxon>
        <taxon>Argynnaceae</taxon>
        <taxon>Lepidopterella</taxon>
    </lineage>
</organism>
<gene>
    <name evidence="1" type="ORF">K432DRAFT_387711</name>
</gene>
<dbReference type="EMBL" id="KV746984">
    <property type="protein sequence ID" value="OCK72722.1"/>
    <property type="molecule type" value="Genomic_DNA"/>
</dbReference>
<keyword evidence="2" id="KW-1185">Reference proteome</keyword>
<reference evidence="1 2" key="1">
    <citation type="journal article" date="2016" name="Nat. Commun.">
        <title>Ectomycorrhizal ecology is imprinted in the genome of the dominant symbiotic fungus Cenococcum geophilum.</title>
        <authorList>
            <consortium name="DOE Joint Genome Institute"/>
            <person name="Peter M."/>
            <person name="Kohler A."/>
            <person name="Ohm R.A."/>
            <person name="Kuo A."/>
            <person name="Krutzmann J."/>
            <person name="Morin E."/>
            <person name="Arend M."/>
            <person name="Barry K.W."/>
            <person name="Binder M."/>
            <person name="Choi C."/>
            <person name="Clum A."/>
            <person name="Copeland A."/>
            <person name="Grisel N."/>
            <person name="Haridas S."/>
            <person name="Kipfer T."/>
            <person name="LaButti K."/>
            <person name="Lindquist E."/>
            <person name="Lipzen A."/>
            <person name="Maire R."/>
            <person name="Meier B."/>
            <person name="Mihaltcheva S."/>
            <person name="Molinier V."/>
            <person name="Murat C."/>
            <person name="Poggeler S."/>
            <person name="Quandt C.A."/>
            <person name="Sperisen C."/>
            <person name="Tritt A."/>
            <person name="Tisserant E."/>
            <person name="Crous P.W."/>
            <person name="Henrissat B."/>
            <person name="Nehls U."/>
            <person name="Egli S."/>
            <person name="Spatafora J.W."/>
            <person name="Grigoriev I.V."/>
            <person name="Martin F.M."/>
        </authorList>
    </citation>
    <scope>NUCLEOTIDE SEQUENCE [LARGE SCALE GENOMIC DNA]</scope>
    <source>
        <strain evidence="1 2">CBS 459.81</strain>
    </source>
</reference>
<evidence type="ECO:0000313" key="2">
    <source>
        <dbReference type="Proteomes" id="UP000250266"/>
    </source>
</evidence>
<proteinExistence type="predicted"/>
<protein>
    <submittedName>
        <fullName evidence="1">Uncharacterized protein</fullName>
    </submittedName>
</protein>
<sequence length="55" mass="5600">MHASNGPRAVVAKSQHTPIRLSASPPLHLSVCPPVGLSPVACRLSCLSACLPVAT</sequence>
<accession>A0A8E2J7W2</accession>
<dbReference type="Proteomes" id="UP000250266">
    <property type="component" value="Unassembled WGS sequence"/>
</dbReference>
<evidence type="ECO:0000313" key="1">
    <source>
        <dbReference type="EMBL" id="OCK72722.1"/>
    </source>
</evidence>
<name>A0A8E2J7W2_9PEZI</name>
<dbReference type="AlphaFoldDB" id="A0A8E2J7W2"/>